<dbReference type="InterPro" id="IPR006259">
    <property type="entry name" value="Adenyl_kin_sub"/>
</dbReference>
<dbReference type="UniPathway" id="UPA00588">
    <property type="reaction ID" value="UER00649"/>
</dbReference>
<feature type="binding site" evidence="4">
    <location>
        <position position="168"/>
    </location>
    <ligand>
        <name>AMP</name>
        <dbReference type="ChEBI" id="CHEBI:456215"/>
    </ligand>
</feature>
<reference evidence="8" key="1">
    <citation type="journal article" date="2014" name="Int. J. Syst. Evol. Microbiol.">
        <title>Complete genome sequence of Corynebacterium casei LMG S-19264T (=DSM 44701T), isolated from a smear-ripened cheese.</title>
        <authorList>
            <consortium name="US DOE Joint Genome Institute (JGI-PGF)"/>
            <person name="Walter F."/>
            <person name="Albersmeier A."/>
            <person name="Kalinowski J."/>
            <person name="Ruckert C."/>
        </authorList>
    </citation>
    <scope>NUCLEOTIDE SEQUENCE</scope>
    <source>
        <strain evidence="8">CCM 7217</strain>
    </source>
</reference>
<dbReference type="Pfam" id="PF00406">
    <property type="entry name" value="ADK"/>
    <property type="match status" value="1"/>
</dbReference>
<feature type="binding site" evidence="4">
    <location>
        <position position="147"/>
    </location>
    <ligand>
        <name>Zn(2+)</name>
        <dbReference type="ChEBI" id="CHEBI:29105"/>
        <note>structural</note>
    </ligand>
</feature>
<gene>
    <name evidence="4" type="primary">adk</name>
    <name evidence="8" type="ORF">GCM10007209_04010</name>
</gene>
<dbReference type="PANTHER" id="PTHR23359">
    <property type="entry name" value="NUCLEOTIDE KINASE"/>
    <property type="match status" value="1"/>
</dbReference>
<feature type="binding site" evidence="4">
    <location>
        <position position="150"/>
    </location>
    <ligand>
        <name>Zn(2+)</name>
        <dbReference type="ChEBI" id="CHEBI:29105"/>
        <note>structural</note>
    </ligand>
</feature>
<dbReference type="SUPFAM" id="SSF52540">
    <property type="entry name" value="P-loop containing nucleoside triphosphate hydrolases"/>
    <property type="match status" value="1"/>
</dbReference>
<dbReference type="GO" id="GO:0004017">
    <property type="term" value="F:AMP kinase activity"/>
    <property type="evidence" value="ECO:0007669"/>
    <property type="project" value="UniProtKB-UniRule"/>
</dbReference>
<dbReference type="GO" id="GO:0008270">
    <property type="term" value="F:zinc ion binding"/>
    <property type="evidence" value="ECO:0007669"/>
    <property type="project" value="UniProtKB-UniRule"/>
</dbReference>
<keyword evidence="4" id="KW-0479">Metal-binding</keyword>
<evidence type="ECO:0000313" key="9">
    <source>
        <dbReference type="Proteomes" id="UP000646833"/>
    </source>
</evidence>
<keyword evidence="1 4" id="KW-0808">Transferase</keyword>
<dbReference type="InterPro" id="IPR027417">
    <property type="entry name" value="P-loop_NTPase"/>
</dbReference>
<reference evidence="8" key="2">
    <citation type="submission" date="2020-09" db="EMBL/GenBank/DDBJ databases">
        <authorList>
            <person name="Sun Q."/>
            <person name="Sedlacek I."/>
        </authorList>
    </citation>
    <scope>NUCLEOTIDE SEQUENCE</scope>
    <source>
        <strain evidence="8">CCM 7217</strain>
    </source>
</reference>
<dbReference type="PROSITE" id="PS00113">
    <property type="entry name" value="ADENYLATE_KINASE"/>
    <property type="match status" value="1"/>
</dbReference>
<accession>A0A830DNA4</accession>
<comment type="pathway">
    <text evidence="4">Purine metabolism; AMP biosynthesis via salvage pathway; AMP from ADP: step 1/1.</text>
</comment>
<dbReference type="FunFam" id="3.40.50.300:FF:000106">
    <property type="entry name" value="Adenylate kinase mitochondrial"/>
    <property type="match status" value="1"/>
</dbReference>
<name>A0A830DNA4_9EURY</name>
<keyword evidence="4" id="KW-0545">Nucleotide biosynthesis</keyword>
<dbReference type="Pfam" id="PF05191">
    <property type="entry name" value="ADK_lid"/>
    <property type="match status" value="1"/>
</dbReference>
<comment type="caution">
    <text evidence="8">The sequence shown here is derived from an EMBL/GenBank/DDBJ whole genome shotgun (WGS) entry which is preliminary data.</text>
</comment>
<feature type="binding site" evidence="4">
    <location>
        <position position="157"/>
    </location>
    <ligand>
        <name>AMP</name>
        <dbReference type="ChEBI" id="CHEBI:456215"/>
    </ligand>
</feature>
<comment type="similarity">
    <text evidence="4 5">Belongs to the adenylate kinase family.</text>
</comment>
<comment type="caution">
    <text evidence="4">Lacks conserved residue(s) required for the propagation of feature annotation.</text>
</comment>
<feature type="binding site" evidence="4">
    <location>
        <position position="130"/>
    </location>
    <ligand>
        <name>Zn(2+)</name>
        <dbReference type="ChEBI" id="CHEBI:29105"/>
        <note>structural</note>
    </ligand>
</feature>
<dbReference type="NCBIfam" id="NF001381">
    <property type="entry name" value="PRK00279.1-3"/>
    <property type="match status" value="1"/>
</dbReference>
<evidence type="ECO:0000256" key="5">
    <source>
        <dbReference type="RuleBase" id="RU003330"/>
    </source>
</evidence>
<sequence>MGSDMGKRILLLGAPGAGKGTQSKRLAETYGVEHVTTGDALRANKDMETEYGTPRSFMEKGELVPDAVVNEIVEAALADADGYVLDGYPRNLSQAEYLTEITDLDAVIYLKVAESELVERLTGRRVCDDCGTNFHVKFNQPEEEGVCDDCGGELVQRDDDTEETVRERLSVFEENTEPVIEHYRDEGVLVEVDGEQTPDEVFEDIRSVVDDA</sequence>
<feature type="binding site" evidence="4">
    <location>
        <begin position="62"/>
        <end position="64"/>
    </location>
    <ligand>
        <name>AMP</name>
        <dbReference type="ChEBI" id="CHEBI:456215"/>
    </ligand>
</feature>
<comment type="subcellular location">
    <subcellularLocation>
        <location evidence="4 6">Cytoplasm</location>
    </subcellularLocation>
</comment>
<feature type="binding site" evidence="4">
    <location>
        <position position="37"/>
    </location>
    <ligand>
        <name>AMP</name>
        <dbReference type="ChEBI" id="CHEBI:456215"/>
    </ligand>
</feature>
<feature type="binding site" evidence="4">
    <location>
        <position position="124"/>
    </location>
    <ligand>
        <name>ATP</name>
        <dbReference type="ChEBI" id="CHEBI:30616"/>
    </ligand>
</feature>
<evidence type="ECO:0000256" key="6">
    <source>
        <dbReference type="RuleBase" id="RU003331"/>
    </source>
</evidence>
<feature type="domain" description="Adenylate kinase active site lid" evidence="7">
    <location>
        <begin position="124"/>
        <end position="159"/>
    </location>
</feature>
<dbReference type="NCBIfam" id="NF011103">
    <property type="entry name" value="PRK14530.1"/>
    <property type="match status" value="1"/>
</dbReference>
<dbReference type="InterPro" id="IPR033690">
    <property type="entry name" value="Adenylat_kinase_CS"/>
</dbReference>
<evidence type="ECO:0000256" key="2">
    <source>
        <dbReference type="ARBA" id="ARBA00022741"/>
    </source>
</evidence>
<feature type="binding site" evidence="4">
    <location>
        <position position="127"/>
    </location>
    <ligand>
        <name>Zn(2+)</name>
        <dbReference type="ChEBI" id="CHEBI:29105"/>
        <note>structural</note>
    </ligand>
</feature>
<proteinExistence type="inferred from homology"/>
<protein>
    <recommendedName>
        <fullName evidence="4 6">Adenylate kinase</fullName>
        <shortName evidence="4">AK</shortName>
        <ecNumber evidence="4 6">2.7.4.3</ecNumber>
    </recommendedName>
    <alternativeName>
        <fullName evidence="4">ATP-AMP transphosphorylase</fullName>
    </alternativeName>
    <alternativeName>
        <fullName evidence="4">ATP:AMP phosphotransferase</fullName>
    </alternativeName>
    <alternativeName>
        <fullName evidence="4">Adenylate monophosphate kinase</fullName>
    </alternativeName>
</protein>
<dbReference type="GO" id="GO:0044209">
    <property type="term" value="P:AMP salvage"/>
    <property type="evidence" value="ECO:0007669"/>
    <property type="project" value="UniProtKB-UniRule"/>
</dbReference>
<keyword evidence="3 4" id="KW-0418">Kinase</keyword>
<dbReference type="NCBIfam" id="TIGR01351">
    <property type="entry name" value="adk"/>
    <property type="match status" value="1"/>
</dbReference>
<keyword evidence="4" id="KW-0862">Zinc</keyword>
<comment type="catalytic activity">
    <reaction evidence="4 6">
        <text>AMP + ATP = 2 ADP</text>
        <dbReference type="Rhea" id="RHEA:12973"/>
        <dbReference type="ChEBI" id="CHEBI:30616"/>
        <dbReference type="ChEBI" id="CHEBI:456215"/>
        <dbReference type="ChEBI" id="CHEBI:456216"/>
        <dbReference type="EC" id="2.7.4.3"/>
    </reaction>
</comment>
<dbReference type="AlphaFoldDB" id="A0A830DNA4"/>
<evidence type="ECO:0000259" key="7">
    <source>
        <dbReference type="Pfam" id="PF05191"/>
    </source>
</evidence>
<feature type="binding site" evidence="4">
    <location>
        <position position="196"/>
    </location>
    <ligand>
        <name>ATP</name>
        <dbReference type="ChEBI" id="CHEBI:30616"/>
    </ligand>
</feature>
<dbReference type="EC" id="2.7.4.3" evidence="4 6"/>
<dbReference type="GO" id="GO:0005737">
    <property type="term" value="C:cytoplasm"/>
    <property type="evidence" value="ECO:0007669"/>
    <property type="project" value="UniProtKB-SubCell"/>
</dbReference>
<evidence type="ECO:0000256" key="4">
    <source>
        <dbReference type="HAMAP-Rule" id="MF_00235"/>
    </source>
</evidence>
<feature type="binding site" evidence="4">
    <location>
        <position position="42"/>
    </location>
    <ligand>
        <name>AMP</name>
        <dbReference type="ChEBI" id="CHEBI:456215"/>
    </ligand>
</feature>
<comment type="function">
    <text evidence="4">Catalyzes the reversible transfer of the terminal phosphate group between ATP and AMP. Plays an important role in cellular energy homeostasis and in adenine nucleotide metabolism.</text>
</comment>
<feature type="binding site" evidence="4">
    <location>
        <begin position="87"/>
        <end position="90"/>
    </location>
    <ligand>
        <name>AMP</name>
        <dbReference type="ChEBI" id="CHEBI:456215"/>
    </ligand>
</feature>
<keyword evidence="2 4" id="KW-0547">Nucleotide-binding</keyword>
<dbReference type="Gene3D" id="3.40.50.300">
    <property type="entry name" value="P-loop containing nucleotide triphosphate hydrolases"/>
    <property type="match status" value="1"/>
</dbReference>
<dbReference type="InterPro" id="IPR000850">
    <property type="entry name" value="Adenylat/UMP-CMP_kin"/>
</dbReference>
<dbReference type="Proteomes" id="UP000646833">
    <property type="component" value="Unassembled WGS sequence"/>
</dbReference>
<keyword evidence="4" id="KW-0963">Cytoplasm</keyword>
<dbReference type="PRINTS" id="PR00094">
    <property type="entry name" value="ADENYLTKNASE"/>
</dbReference>
<evidence type="ECO:0000256" key="1">
    <source>
        <dbReference type="ARBA" id="ARBA00022679"/>
    </source>
</evidence>
<comment type="subunit">
    <text evidence="4 6">Monomer.</text>
</comment>
<dbReference type="NCBIfam" id="NF001380">
    <property type="entry name" value="PRK00279.1-2"/>
    <property type="match status" value="1"/>
</dbReference>
<dbReference type="InterPro" id="IPR007862">
    <property type="entry name" value="Adenylate_kinase_lid-dom"/>
</dbReference>
<feature type="binding site" evidence="4">
    <location>
        <position position="94"/>
    </location>
    <ligand>
        <name>AMP</name>
        <dbReference type="ChEBI" id="CHEBI:456215"/>
    </ligand>
</feature>
<comment type="domain">
    <text evidence="4">Consists of three domains, a large central CORE domain and two small peripheral domains, NMPbind and LID, which undergo movements during catalysis. The LID domain closes over the site of phosphoryl transfer upon ATP binding. Assembling and dissambling the active center during each catalytic cycle provides an effective means to prevent ATP hydrolysis. Some bacteria have evolved a zinc-coordinating structure that stabilizes the LID domain.</text>
</comment>
<dbReference type="CDD" id="cd01428">
    <property type="entry name" value="ADK"/>
    <property type="match status" value="1"/>
</dbReference>
<feature type="region of interest" description="LID" evidence="4">
    <location>
        <begin position="123"/>
        <end position="160"/>
    </location>
</feature>
<evidence type="ECO:0000256" key="3">
    <source>
        <dbReference type="ARBA" id="ARBA00022777"/>
    </source>
</evidence>
<feature type="binding site" evidence="4">
    <location>
        <begin position="16"/>
        <end position="21"/>
    </location>
    <ligand>
        <name>ATP</name>
        <dbReference type="ChEBI" id="CHEBI:30616"/>
    </ligand>
</feature>
<dbReference type="GO" id="GO:0005524">
    <property type="term" value="F:ATP binding"/>
    <property type="evidence" value="ECO:0007669"/>
    <property type="project" value="UniProtKB-UniRule"/>
</dbReference>
<evidence type="ECO:0000313" key="8">
    <source>
        <dbReference type="EMBL" id="GGC45554.1"/>
    </source>
</evidence>
<keyword evidence="4 6" id="KW-0067">ATP-binding</keyword>
<organism evidence="8 9">
    <name type="scientific">Haloferax sulfurifontis</name>
    <dbReference type="NCBI Taxonomy" id="255616"/>
    <lineage>
        <taxon>Archaea</taxon>
        <taxon>Methanobacteriati</taxon>
        <taxon>Methanobacteriota</taxon>
        <taxon>Stenosarchaea group</taxon>
        <taxon>Halobacteria</taxon>
        <taxon>Halobacteriales</taxon>
        <taxon>Haloferacaceae</taxon>
        <taxon>Haloferax</taxon>
    </lineage>
</organism>
<dbReference type="HAMAP" id="MF_00235">
    <property type="entry name" value="Adenylate_kinase_Adk"/>
    <property type="match status" value="1"/>
</dbReference>
<dbReference type="EMBL" id="BMCI01000001">
    <property type="protein sequence ID" value="GGC45554.1"/>
    <property type="molecule type" value="Genomic_DNA"/>
</dbReference>